<dbReference type="AlphaFoldDB" id="A0A095T559"/>
<keyword evidence="3" id="KW-0238">DNA-binding</keyword>
<proteinExistence type="inferred from homology"/>
<dbReference type="PANTHER" id="PTHR30346:SF17">
    <property type="entry name" value="LYSR FAMILY TRANSCRIPTIONAL REGULATOR"/>
    <property type="match status" value="1"/>
</dbReference>
<evidence type="ECO:0000313" key="7">
    <source>
        <dbReference type="Proteomes" id="UP000029577"/>
    </source>
</evidence>
<comment type="caution">
    <text evidence="6">The sequence shown here is derived from an EMBL/GenBank/DDBJ whole genome shotgun (WGS) entry which is preliminary data.</text>
</comment>
<dbReference type="Gene3D" id="1.10.10.10">
    <property type="entry name" value="Winged helix-like DNA-binding domain superfamily/Winged helix DNA-binding domain"/>
    <property type="match status" value="1"/>
</dbReference>
<sequence>MKPTINQLISFCTVAETGNISRAADRLSISQPPLSRQIAQLESTLGAKLFSRSANGVSLTTAGEQFLSDSHAILGLLEQACNNIRALDSGQKGFIRLGATMYASYSVLPHVTMQHRKRYPEISLQFQEMIPADLKAALLDGRLDAAISFSEPANPEINSMVLLREPLIAALPAGHPLAKASHFSLELLSDEPFITVPRQSAPVLYDSILEQCLKAGFSPHIGLEVTVQQTVMNFVAHGAGVALIPASMENGQLRGVVYKSLENANQIENVMMWSAKNKNPSLRHFLNLCRNIKQNPDAAQSPESSR</sequence>
<reference evidence="6" key="1">
    <citation type="submission" date="2014-12" db="EMBL/GenBank/DDBJ databases">
        <title>The draft genome of the Tatumella morbirosei type strain, LMG23360T isolated from pineapple rot.</title>
        <authorList>
            <person name="Smits T.H."/>
            <person name="Palmer M."/>
            <person name="Venter S.N."/>
            <person name="Duffy B."/>
            <person name="Steenkamp E.T."/>
            <person name="Chan W.Y."/>
            <person name="Coutinho T.A."/>
            <person name="Coetzee M.P."/>
            <person name="De Maayer P."/>
        </authorList>
    </citation>
    <scope>NUCLEOTIDE SEQUENCE [LARGE SCALE GENOMIC DNA]</scope>
    <source>
        <strain evidence="6">LMG 23360</strain>
    </source>
</reference>
<gene>
    <name evidence="6" type="ORF">HA49_14885</name>
</gene>
<dbReference type="Gene3D" id="3.40.190.10">
    <property type="entry name" value="Periplasmic binding protein-like II"/>
    <property type="match status" value="2"/>
</dbReference>
<dbReference type="RefSeq" id="WP_038022583.1">
    <property type="nucleotide sequence ID" value="NZ_JPKR02000003.1"/>
</dbReference>
<dbReference type="InterPro" id="IPR036388">
    <property type="entry name" value="WH-like_DNA-bd_sf"/>
</dbReference>
<dbReference type="FunFam" id="1.10.10.10:FF:000001">
    <property type="entry name" value="LysR family transcriptional regulator"/>
    <property type="match status" value="1"/>
</dbReference>
<dbReference type="InterPro" id="IPR005119">
    <property type="entry name" value="LysR_subst-bd"/>
</dbReference>
<dbReference type="InterPro" id="IPR036390">
    <property type="entry name" value="WH_DNA-bd_sf"/>
</dbReference>
<keyword evidence="7" id="KW-1185">Reference proteome</keyword>
<dbReference type="GO" id="GO:0032993">
    <property type="term" value="C:protein-DNA complex"/>
    <property type="evidence" value="ECO:0007669"/>
    <property type="project" value="TreeGrafter"/>
</dbReference>
<evidence type="ECO:0000313" key="6">
    <source>
        <dbReference type="EMBL" id="KGD72066.1"/>
    </source>
</evidence>
<dbReference type="Pfam" id="PF00126">
    <property type="entry name" value="HTH_1"/>
    <property type="match status" value="1"/>
</dbReference>
<organism evidence="6 7">
    <name type="scientific">Tatumella morbirosei</name>
    <dbReference type="NCBI Taxonomy" id="642227"/>
    <lineage>
        <taxon>Bacteria</taxon>
        <taxon>Pseudomonadati</taxon>
        <taxon>Pseudomonadota</taxon>
        <taxon>Gammaproteobacteria</taxon>
        <taxon>Enterobacterales</taxon>
        <taxon>Erwiniaceae</taxon>
        <taxon>Tatumella</taxon>
    </lineage>
</organism>
<comment type="similarity">
    <text evidence="1">Belongs to the LysR transcriptional regulatory family.</text>
</comment>
<evidence type="ECO:0000256" key="2">
    <source>
        <dbReference type="ARBA" id="ARBA00023015"/>
    </source>
</evidence>
<dbReference type="PANTHER" id="PTHR30346">
    <property type="entry name" value="TRANSCRIPTIONAL DUAL REGULATOR HCAR-RELATED"/>
    <property type="match status" value="1"/>
</dbReference>
<keyword evidence="2" id="KW-0805">Transcription regulation</keyword>
<evidence type="ECO:0000256" key="3">
    <source>
        <dbReference type="ARBA" id="ARBA00023125"/>
    </source>
</evidence>
<dbReference type="SUPFAM" id="SSF53850">
    <property type="entry name" value="Periplasmic binding protein-like II"/>
    <property type="match status" value="1"/>
</dbReference>
<evidence type="ECO:0000256" key="4">
    <source>
        <dbReference type="ARBA" id="ARBA00023163"/>
    </source>
</evidence>
<name>A0A095T559_9GAMM</name>
<evidence type="ECO:0000259" key="5">
    <source>
        <dbReference type="PROSITE" id="PS50931"/>
    </source>
</evidence>
<keyword evidence="4" id="KW-0804">Transcription</keyword>
<dbReference type="GO" id="GO:0003677">
    <property type="term" value="F:DNA binding"/>
    <property type="evidence" value="ECO:0007669"/>
    <property type="project" value="UniProtKB-KW"/>
</dbReference>
<dbReference type="PRINTS" id="PR00039">
    <property type="entry name" value="HTHLYSR"/>
</dbReference>
<dbReference type="PROSITE" id="PS50931">
    <property type="entry name" value="HTH_LYSR"/>
    <property type="match status" value="1"/>
</dbReference>
<dbReference type="OrthoDB" id="8807047at2"/>
<protein>
    <submittedName>
        <fullName evidence="6">LysR family transcriptional regulator</fullName>
    </submittedName>
</protein>
<dbReference type="Pfam" id="PF03466">
    <property type="entry name" value="LysR_substrate"/>
    <property type="match status" value="1"/>
</dbReference>
<dbReference type="CDD" id="cd08414">
    <property type="entry name" value="PBP2_LTTR_aromatics_like"/>
    <property type="match status" value="1"/>
</dbReference>
<dbReference type="SUPFAM" id="SSF46785">
    <property type="entry name" value="Winged helix' DNA-binding domain"/>
    <property type="match status" value="1"/>
</dbReference>
<dbReference type="eggNOG" id="COG0583">
    <property type="taxonomic scope" value="Bacteria"/>
</dbReference>
<dbReference type="STRING" id="642227.HA49_14885"/>
<dbReference type="InterPro" id="IPR000847">
    <property type="entry name" value="LysR_HTH_N"/>
</dbReference>
<dbReference type="EMBL" id="JPKR02000003">
    <property type="protein sequence ID" value="KGD72066.1"/>
    <property type="molecule type" value="Genomic_DNA"/>
</dbReference>
<accession>A0A095T559</accession>
<dbReference type="Proteomes" id="UP000029577">
    <property type="component" value="Unassembled WGS sequence"/>
</dbReference>
<dbReference type="GO" id="GO:0003700">
    <property type="term" value="F:DNA-binding transcription factor activity"/>
    <property type="evidence" value="ECO:0007669"/>
    <property type="project" value="InterPro"/>
</dbReference>
<evidence type="ECO:0000256" key="1">
    <source>
        <dbReference type="ARBA" id="ARBA00009437"/>
    </source>
</evidence>
<feature type="domain" description="HTH lysR-type" evidence="5">
    <location>
        <begin position="3"/>
        <end position="60"/>
    </location>
</feature>